<dbReference type="GeneID" id="35443074"/>
<dbReference type="SMART" id="SM00390">
    <property type="entry name" value="GoLoco"/>
    <property type="match status" value="1"/>
</dbReference>
<protein>
    <submittedName>
        <fullName evidence="1">Uncharacterized protein</fullName>
    </submittedName>
</protein>
<dbReference type="Gene3D" id="1.25.40.10">
    <property type="entry name" value="Tetratricopeptide repeat domain"/>
    <property type="match status" value="1"/>
</dbReference>
<accession>A0A2G4SID0</accession>
<gene>
    <name evidence="1" type="ORF">RHIMIDRAFT_268827</name>
</gene>
<evidence type="ECO:0000313" key="1">
    <source>
        <dbReference type="EMBL" id="PHZ08538.1"/>
    </source>
</evidence>
<dbReference type="PROSITE" id="PS50877">
    <property type="entry name" value="GOLOCO"/>
    <property type="match status" value="1"/>
</dbReference>
<dbReference type="GO" id="GO:0030695">
    <property type="term" value="F:GTPase regulator activity"/>
    <property type="evidence" value="ECO:0007669"/>
    <property type="project" value="InterPro"/>
</dbReference>
<dbReference type="AlphaFoldDB" id="A0A2G4SID0"/>
<proteinExistence type="predicted"/>
<keyword evidence="2" id="KW-1185">Reference proteome</keyword>
<name>A0A2G4SID0_RHIZD</name>
<dbReference type="InterPro" id="IPR003109">
    <property type="entry name" value="GoLoco_motif"/>
</dbReference>
<dbReference type="Proteomes" id="UP000242254">
    <property type="component" value="Unassembled WGS sequence"/>
</dbReference>
<reference evidence="1 2" key="1">
    <citation type="journal article" date="2016" name="Proc. Natl. Acad. Sci. U.S.A.">
        <title>Lipid metabolic changes in an early divergent fungus govern the establishment of a mutualistic symbiosis with endobacteria.</title>
        <authorList>
            <person name="Lastovetsky O.A."/>
            <person name="Gaspar M.L."/>
            <person name="Mondo S.J."/>
            <person name="LaButti K.M."/>
            <person name="Sandor L."/>
            <person name="Grigoriev I.V."/>
            <person name="Henry S.A."/>
            <person name="Pawlowska T.E."/>
        </authorList>
    </citation>
    <scope>NUCLEOTIDE SEQUENCE [LARGE SCALE GENOMIC DNA]</scope>
    <source>
        <strain evidence="1 2">ATCC 52813</strain>
    </source>
</reference>
<evidence type="ECO:0000313" key="2">
    <source>
        <dbReference type="Proteomes" id="UP000242254"/>
    </source>
</evidence>
<dbReference type="RefSeq" id="XP_023462246.1">
    <property type="nucleotide sequence ID" value="XM_023612085.1"/>
</dbReference>
<dbReference type="EMBL" id="KZ303864">
    <property type="protein sequence ID" value="PHZ08538.1"/>
    <property type="molecule type" value="Genomic_DNA"/>
</dbReference>
<sequence length="413" mass="47901">MNDPVLSSLCHEPVEYPIINCLSAEMIDSLQSVKHICLQVLDALLKQMVDTYSPQRHRSSMSLLDSISQSTSLLSTFQMTRSHSSPANMCDIHKALESHALNSTQDYTLCCTLAAFLNDIYRLLELNDISNQEETSSDGQDTSLLQLQQQVTILQSKKKEGLNYGAATQEMLVIWQEMDRLMDIVCRLISQEEKKAPPAYEDTEQPPAYNMVHDSTLIESNKDDLDDLLNAIQQLSCVAPRLNNQRAHLTNKQVKRLAEETLFKSIERLQGRRMDNQRASLKQKDMLQHLIQQIELSASRSFDNQRVQLTSQQQKFFDIHHIIHRMHKHRYTNQDAVSYEERLVNDLTRTTDLLVKSLHRPAYSKQRFQVRTSLFDMLRKQKEDKEKDLDQLFQFIHKSTKHQLNNQRASFTL</sequence>
<organism evidence="1 2">
    <name type="scientific">Rhizopus microsporus ATCC 52813</name>
    <dbReference type="NCBI Taxonomy" id="1340429"/>
    <lineage>
        <taxon>Eukaryota</taxon>
        <taxon>Fungi</taxon>
        <taxon>Fungi incertae sedis</taxon>
        <taxon>Mucoromycota</taxon>
        <taxon>Mucoromycotina</taxon>
        <taxon>Mucoromycetes</taxon>
        <taxon>Mucorales</taxon>
        <taxon>Mucorineae</taxon>
        <taxon>Rhizopodaceae</taxon>
        <taxon>Rhizopus</taxon>
    </lineage>
</organism>
<dbReference type="InterPro" id="IPR011990">
    <property type="entry name" value="TPR-like_helical_dom_sf"/>
</dbReference>